<evidence type="ECO:0000313" key="1">
    <source>
        <dbReference type="EMBL" id="OGM60328.1"/>
    </source>
</evidence>
<accession>A0A1F8BAD6</accession>
<dbReference type="Proteomes" id="UP000176404">
    <property type="component" value="Unassembled WGS sequence"/>
</dbReference>
<protein>
    <submittedName>
        <fullName evidence="1">Uncharacterized protein</fullName>
    </submittedName>
</protein>
<sequence>MAREFGSYDDFLKAVEELEEVKACKVPVGETVLNPRTVRKSGLGDKVESTYSLKPVTRLPNNPDDNFLGMVRFREGGERVFLGRARRVYKPSSQQK</sequence>
<dbReference type="EMBL" id="MGHD01000005">
    <property type="protein sequence ID" value="OGM60328.1"/>
    <property type="molecule type" value="Genomic_DNA"/>
</dbReference>
<dbReference type="AlphaFoldDB" id="A0A1F8BAD6"/>
<evidence type="ECO:0000313" key="2">
    <source>
        <dbReference type="Proteomes" id="UP000176404"/>
    </source>
</evidence>
<proteinExistence type="predicted"/>
<name>A0A1F8BAD6_9BACT</name>
<gene>
    <name evidence="1" type="ORF">A2892_03230</name>
</gene>
<organism evidence="1 2">
    <name type="scientific">Candidatus Woesebacteria bacterium RIFCSPLOWO2_01_FULL_39_10b</name>
    <dbReference type="NCBI Taxonomy" id="1802517"/>
    <lineage>
        <taxon>Bacteria</taxon>
        <taxon>Candidatus Woeseibacteriota</taxon>
    </lineage>
</organism>
<reference evidence="1 2" key="1">
    <citation type="journal article" date="2016" name="Nat. Commun.">
        <title>Thousands of microbial genomes shed light on interconnected biogeochemical processes in an aquifer system.</title>
        <authorList>
            <person name="Anantharaman K."/>
            <person name="Brown C.T."/>
            <person name="Hug L.A."/>
            <person name="Sharon I."/>
            <person name="Castelle C.J."/>
            <person name="Probst A.J."/>
            <person name="Thomas B.C."/>
            <person name="Singh A."/>
            <person name="Wilkins M.J."/>
            <person name="Karaoz U."/>
            <person name="Brodie E.L."/>
            <person name="Williams K.H."/>
            <person name="Hubbard S.S."/>
            <person name="Banfield J.F."/>
        </authorList>
    </citation>
    <scope>NUCLEOTIDE SEQUENCE [LARGE SCALE GENOMIC DNA]</scope>
</reference>
<comment type="caution">
    <text evidence="1">The sequence shown here is derived from an EMBL/GenBank/DDBJ whole genome shotgun (WGS) entry which is preliminary data.</text>
</comment>